<organism evidence="2">
    <name type="scientific">Culex pipiens</name>
    <name type="common">House mosquito</name>
    <dbReference type="NCBI Taxonomy" id="7175"/>
    <lineage>
        <taxon>Eukaryota</taxon>
        <taxon>Metazoa</taxon>
        <taxon>Ecdysozoa</taxon>
        <taxon>Arthropoda</taxon>
        <taxon>Hexapoda</taxon>
        <taxon>Insecta</taxon>
        <taxon>Pterygota</taxon>
        <taxon>Neoptera</taxon>
        <taxon>Endopterygota</taxon>
        <taxon>Diptera</taxon>
        <taxon>Nematocera</taxon>
        <taxon>Culicoidea</taxon>
        <taxon>Culicidae</taxon>
        <taxon>Culicinae</taxon>
        <taxon>Culicini</taxon>
        <taxon>Culex</taxon>
        <taxon>Culex</taxon>
    </lineage>
</organism>
<feature type="compositionally biased region" description="Low complexity" evidence="1">
    <location>
        <begin position="183"/>
        <end position="197"/>
    </location>
</feature>
<feature type="region of interest" description="Disordered" evidence="1">
    <location>
        <begin position="139"/>
        <end position="330"/>
    </location>
</feature>
<accession>A0A8D8HRX4</accession>
<feature type="region of interest" description="Disordered" evidence="1">
    <location>
        <begin position="28"/>
        <end position="109"/>
    </location>
</feature>
<feature type="compositionally biased region" description="Low complexity" evidence="1">
    <location>
        <begin position="77"/>
        <end position="91"/>
    </location>
</feature>
<feature type="compositionally biased region" description="Low complexity" evidence="1">
    <location>
        <begin position="51"/>
        <end position="61"/>
    </location>
</feature>
<dbReference type="EMBL" id="HBUE01222823">
    <property type="protein sequence ID" value="CAG6540470.1"/>
    <property type="molecule type" value="Transcribed_RNA"/>
</dbReference>
<feature type="compositionally biased region" description="Low complexity" evidence="1">
    <location>
        <begin position="156"/>
        <end position="168"/>
    </location>
</feature>
<evidence type="ECO:0000313" key="2">
    <source>
        <dbReference type="EMBL" id="CAG6540470.1"/>
    </source>
</evidence>
<dbReference type="AlphaFoldDB" id="A0A8D8HRX4"/>
<reference evidence="2" key="1">
    <citation type="submission" date="2021-05" db="EMBL/GenBank/DDBJ databases">
        <authorList>
            <person name="Alioto T."/>
            <person name="Alioto T."/>
            <person name="Gomez Garrido J."/>
        </authorList>
    </citation>
    <scope>NUCLEOTIDE SEQUENCE</scope>
</reference>
<name>A0A8D8HRX4_CULPI</name>
<evidence type="ECO:0000256" key="1">
    <source>
        <dbReference type="SAM" id="MobiDB-lite"/>
    </source>
</evidence>
<protein>
    <submittedName>
        <fullName evidence="2">(northern house mosquito) hypothetical protein</fullName>
    </submittedName>
</protein>
<feature type="compositionally biased region" description="Gly residues" evidence="1">
    <location>
        <begin position="313"/>
        <end position="323"/>
    </location>
</feature>
<sequence>MLRQFGADCSRSIQFFSSWEGFGRWLTEPGMQDEVTPPMLPPKNRHKDESLYQSRASSVSSSGGGGRPQQPLPQPPSHQSSSSSLPSYMGTITGGGAPPGSGSGKTNFSAIQLQLQNQLHFKQYHQLTQQPWQREHLPQQPQSLGYEPSSRHESSKQSSRNRSYSGSSERGDRGDPQQHHQKSSNIEKQQQKQQSYQTLPKNHHHHHNSSSATTSFSTQTPPMQQSQQAASHHHHHPQQQQQQQSQQAVTQPQQQQQPKSILSKSRSNEAREREREHREREREHRERERERSSHRSSGAATSHEYHHDPRPGTEGGPGGGGGAKNVNPNVYYRSLQRGGLQANNDLYSVTEL</sequence>
<dbReference type="EMBL" id="HBUE01222824">
    <property type="protein sequence ID" value="CAG6540471.1"/>
    <property type="molecule type" value="Transcribed_RNA"/>
</dbReference>
<feature type="compositionally biased region" description="Gly residues" evidence="1">
    <location>
        <begin position="92"/>
        <end position="103"/>
    </location>
</feature>
<feature type="compositionally biased region" description="Low complexity" evidence="1">
    <location>
        <begin position="238"/>
        <end position="258"/>
    </location>
</feature>
<feature type="compositionally biased region" description="Basic and acidic residues" evidence="1">
    <location>
        <begin position="266"/>
        <end position="293"/>
    </location>
</feature>
<feature type="compositionally biased region" description="Basic and acidic residues" evidence="1">
    <location>
        <begin position="169"/>
        <end position="178"/>
    </location>
</feature>
<dbReference type="EMBL" id="HBUE01329499">
    <property type="protein sequence ID" value="CAG6592543.1"/>
    <property type="molecule type" value="Transcribed_RNA"/>
</dbReference>
<feature type="compositionally biased region" description="Low complexity" evidence="1">
    <location>
        <begin position="209"/>
        <end position="230"/>
    </location>
</feature>
<dbReference type="EMBL" id="HBUE01329498">
    <property type="protein sequence ID" value="CAG6592542.1"/>
    <property type="molecule type" value="Transcribed_RNA"/>
</dbReference>
<proteinExistence type="predicted"/>